<keyword evidence="3" id="KW-1185">Reference proteome</keyword>
<dbReference type="AlphaFoldDB" id="A0AAD9MZ36"/>
<dbReference type="EMBL" id="JAODUP010000471">
    <property type="protein sequence ID" value="KAK2149021.1"/>
    <property type="molecule type" value="Genomic_DNA"/>
</dbReference>
<gene>
    <name evidence="2" type="ORF">LSH36_471g03027</name>
</gene>
<evidence type="ECO:0000313" key="3">
    <source>
        <dbReference type="Proteomes" id="UP001208570"/>
    </source>
</evidence>
<reference evidence="2" key="1">
    <citation type="journal article" date="2023" name="Mol. Biol. Evol.">
        <title>Third-Generation Sequencing Reveals the Adaptive Role of the Epigenome in Three Deep-Sea Polychaetes.</title>
        <authorList>
            <person name="Perez M."/>
            <person name="Aroh O."/>
            <person name="Sun Y."/>
            <person name="Lan Y."/>
            <person name="Juniper S.K."/>
            <person name="Young C.R."/>
            <person name="Angers B."/>
            <person name="Qian P.Y."/>
        </authorList>
    </citation>
    <scope>NUCLEOTIDE SEQUENCE</scope>
    <source>
        <strain evidence="2">P08H-3</strain>
    </source>
</reference>
<sequence>MGSDHVRAKMFTLTFILVLLNPCVLSDSFLDMQLIGQDTALVSEALTCGLKLAVLSDVQVYSSEST</sequence>
<feature type="chain" id="PRO_5041946230" evidence="1">
    <location>
        <begin position="27"/>
        <end position="66"/>
    </location>
</feature>
<dbReference type="Proteomes" id="UP001208570">
    <property type="component" value="Unassembled WGS sequence"/>
</dbReference>
<evidence type="ECO:0000313" key="2">
    <source>
        <dbReference type="EMBL" id="KAK2149021.1"/>
    </source>
</evidence>
<evidence type="ECO:0000256" key="1">
    <source>
        <dbReference type="SAM" id="SignalP"/>
    </source>
</evidence>
<feature type="signal peptide" evidence="1">
    <location>
        <begin position="1"/>
        <end position="26"/>
    </location>
</feature>
<accession>A0AAD9MZ36</accession>
<comment type="caution">
    <text evidence="2">The sequence shown here is derived from an EMBL/GenBank/DDBJ whole genome shotgun (WGS) entry which is preliminary data.</text>
</comment>
<name>A0AAD9MZ36_9ANNE</name>
<protein>
    <submittedName>
        <fullName evidence="2">Uncharacterized protein</fullName>
    </submittedName>
</protein>
<proteinExistence type="predicted"/>
<organism evidence="2 3">
    <name type="scientific">Paralvinella palmiformis</name>
    <dbReference type="NCBI Taxonomy" id="53620"/>
    <lineage>
        <taxon>Eukaryota</taxon>
        <taxon>Metazoa</taxon>
        <taxon>Spiralia</taxon>
        <taxon>Lophotrochozoa</taxon>
        <taxon>Annelida</taxon>
        <taxon>Polychaeta</taxon>
        <taxon>Sedentaria</taxon>
        <taxon>Canalipalpata</taxon>
        <taxon>Terebellida</taxon>
        <taxon>Terebelliformia</taxon>
        <taxon>Alvinellidae</taxon>
        <taxon>Paralvinella</taxon>
    </lineage>
</organism>
<keyword evidence="1" id="KW-0732">Signal</keyword>